<evidence type="ECO:0000256" key="3">
    <source>
        <dbReference type="ARBA" id="ARBA00022701"/>
    </source>
</evidence>
<dbReference type="EMBL" id="KV454408">
    <property type="protein sequence ID" value="ODQ66450.1"/>
    <property type="molecule type" value="Genomic_DNA"/>
</dbReference>
<dbReference type="InterPro" id="IPR041470">
    <property type="entry name" value="GCP_N"/>
</dbReference>
<keyword evidence="2 5" id="KW-0963">Cytoplasm</keyword>
<evidence type="ECO:0000313" key="8">
    <source>
        <dbReference type="EMBL" id="ODQ66450.1"/>
    </source>
</evidence>
<dbReference type="Pfam" id="PF04130">
    <property type="entry name" value="GCP_C_terminal"/>
    <property type="match status" value="1"/>
</dbReference>
<dbReference type="GO" id="GO:0007020">
    <property type="term" value="P:microtubule nucleation"/>
    <property type="evidence" value="ECO:0007669"/>
    <property type="project" value="InterPro"/>
</dbReference>
<name>A0A1E3PMC8_9ASCO</name>
<dbReference type="InterPro" id="IPR007259">
    <property type="entry name" value="GCP"/>
</dbReference>
<comment type="subcellular location">
    <subcellularLocation>
        <location evidence="5">Cytoplasm</location>
        <location evidence="5">Cytoskeleton</location>
        <location evidence="5">Microtubule organizing center</location>
    </subcellularLocation>
</comment>
<dbReference type="GO" id="GO:0051011">
    <property type="term" value="F:microtubule minus-end binding"/>
    <property type="evidence" value="ECO:0007669"/>
    <property type="project" value="TreeGrafter"/>
</dbReference>
<feature type="non-terminal residue" evidence="8">
    <location>
        <position position="1"/>
    </location>
</feature>
<keyword evidence="9" id="KW-1185">Reference proteome</keyword>
<proteinExistence type="inferred from homology"/>
<dbReference type="PANTHER" id="PTHR19302:SF13">
    <property type="entry name" value="GAMMA-TUBULIN COMPLEX COMPONENT 2"/>
    <property type="match status" value="1"/>
</dbReference>
<evidence type="ECO:0000259" key="7">
    <source>
        <dbReference type="Pfam" id="PF17681"/>
    </source>
</evidence>
<evidence type="ECO:0000256" key="4">
    <source>
        <dbReference type="ARBA" id="ARBA00023212"/>
    </source>
</evidence>
<reference evidence="8 9" key="1">
    <citation type="journal article" date="2016" name="Proc. Natl. Acad. Sci. U.S.A.">
        <title>Comparative genomics of biotechnologically important yeasts.</title>
        <authorList>
            <person name="Riley R."/>
            <person name="Haridas S."/>
            <person name="Wolfe K.H."/>
            <person name="Lopes M.R."/>
            <person name="Hittinger C.T."/>
            <person name="Goeker M."/>
            <person name="Salamov A.A."/>
            <person name="Wisecaver J.H."/>
            <person name="Long T.M."/>
            <person name="Calvey C.H."/>
            <person name="Aerts A.L."/>
            <person name="Barry K.W."/>
            <person name="Choi C."/>
            <person name="Clum A."/>
            <person name="Coughlan A.Y."/>
            <person name="Deshpande S."/>
            <person name="Douglass A.P."/>
            <person name="Hanson S.J."/>
            <person name="Klenk H.-P."/>
            <person name="LaButti K.M."/>
            <person name="Lapidus A."/>
            <person name="Lindquist E.A."/>
            <person name="Lipzen A.M."/>
            <person name="Meier-Kolthoff J.P."/>
            <person name="Ohm R.A."/>
            <person name="Otillar R.P."/>
            <person name="Pangilinan J.L."/>
            <person name="Peng Y."/>
            <person name="Rokas A."/>
            <person name="Rosa C.A."/>
            <person name="Scheuner C."/>
            <person name="Sibirny A.A."/>
            <person name="Slot J.C."/>
            <person name="Stielow J.B."/>
            <person name="Sun H."/>
            <person name="Kurtzman C.P."/>
            <person name="Blackwell M."/>
            <person name="Grigoriev I.V."/>
            <person name="Jeffries T.W."/>
        </authorList>
    </citation>
    <scope>NUCLEOTIDE SEQUENCE [LARGE SCALE GENOMIC DNA]</scope>
    <source>
        <strain evidence="8 9">DSM 6958</strain>
    </source>
</reference>
<accession>A0A1E3PMC8</accession>
<sequence length="749" mass="86284">PMVILNATTAVSALANRVKPPIKATHVPKRYRRVLALEQQTIRVQEVLIMEDLLSILMGEEGIYIKFSESFDPNLEYDRLTGPDYRISKGIDPYLRDFTVSILKTASYYISVDSFIEVQSKEGYGQVNQALCAGLRTVLKQYLTLVTRLEEQLYDSSTQFTLHNFHLQLTDMSRLIWQAYELAKIIRLENKQRSENFVRNVYAGLDDSTNMAQEMADGNNQFFDSLDMGIGVTNSRSMVCKGGSILRILADRKNRLSGDPIALKLLNPLLQQASAPYLQKLNAWIHKGVVVDPADEFMVQHHKGISREGLEMDYMDEYWENRYTIRTKELPLLLSSSDIYEKILLAGKYLNVIRECGGVDVSREDLQDNFKSVEDNAIIPSINSAFSHANKALLELLINTHNLKLRLSSLKQYFFLDKADFFINFLDIAETELKKPVKRASAKRLQYLLDMALRQPGSISSSDPFNEDVTVDFAHSSVIDYLLEIINVSGINPDEVREASATSLSSKNLTALSALQLDFKISFPLSLVISRKTIVRYQLIFRHLVSLKNIERQLDKAWIEQAKSKSWRFESETQSPRIRVWKRKTINLRLKMMLFIQHVQYYCTVEIIEPNWQKLQDNLNRAELKTVDTLMQNHLFFLDTSLRECMLTNERLLKILNKLFLACRMFAEFLIQQTKSLEIVNPEMASGPMVTFIKRHGQEMTPEELLGWMETKYTHYEVNFNHHLNVLIESLDYYAATETSCLFSLCAKL</sequence>
<dbReference type="GO" id="GO:0000930">
    <property type="term" value="C:gamma-tubulin complex"/>
    <property type="evidence" value="ECO:0007669"/>
    <property type="project" value="TreeGrafter"/>
</dbReference>
<evidence type="ECO:0000256" key="1">
    <source>
        <dbReference type="ARBA" id="ARBA00010337"/>
    </source>
</evidence>
<gene>
    <name evidence="8" type="ORF">NADFUDRAFT_8992</name>
</gene>
<keyword evidence="3 5" id="KW-0493">Microtubule</keyword>
<dbReference type="GO" id="GO:0051321">
    <property type="term" value="P:meiotic cell cycle"/>
    <property type="evidence" value="ECO:0007669"/>
    <property type="project" value="TreeGrafter"/>
</dbReference>
<feature type="domain" description="Gamma tubulin complex component protein N-terminal" evidence="7">
    <location>
        <begin position="51"/>
        <end position="399"/>
    </location>
</feature>
<evidence type="ECO:0000256" key="5">
    <source>
        <dbReference type="RuleBase" id="RU363050"/>
    </source>
</evidence>
<dbReference type="InterPro" id="IPR042241">
    <property type="entry name" value="GCP_C_sf"/>
</dbReference>
<feature type="domain" description="Gamma tubulin complex component C-terminal" evidence="6">
    <location>
        <begin position="403"/>
        <end position="749"/>
    </location>
</feature>
<evidence type="ECO:0000313" key="9">
    <source>
        <dbReference type="Proteomes" id="UP000095009"/>
    </source>
</evidence>
<organism evidence="8 9">
    <name type="scientific">Nadsonia fulvescens var. elongata DSM 6958</name>
    <dbReference type="NCBI Taxonomy" id="857566"/>
    <lineage>
        <taxon>Eukaryota</taxon>
        <taxon>Fungi</taxon>
        <taxon>Dikarya</taxon>
        <taxon>Ascomycota</taxon>
        <taxon>Saccharomycotina</taxon>
        <taxon>Dipodascomycetes</taxon>
        <taxon>Dipodascales</taxon>
        <taxon>Dipodascales incertae sedis</taxon>
        <taxon>Nadsonia</taxon>
    </lineage>
</organism>
<keyword evidence="4 5" id="KW-0206">Cytoskeleton</keyword>
<dbReference type="Proteomes" id="UP000095009">
    <property type="component" value="Unassembled WGS sequence"/>
</dbReference>
<dbReference type="AlphaFoldDB" id="A0A1E3PMC8"/>
<dbReference type="GO" id="GO:0000922">
    <property type="term" value="C:spindle pole"/>
    <property type="evidence" value="ECO:0007669"/>
    <property type="project" value="InterPro"/>
</dbReference>
<feature type="non-terminal residue" evidence="8">
    <location>
        <position position="749"/>
    </location>
</feature>
<evidence type="ECO:0000256" key="2">
    <source>
        <dbReference type="ARBA" id="ARBA00022490"/>
    </source>
</evidence>
<dbReference type="Pfam" id="PF17681">
    <property type="entry name" value="GCP_N_terminal"/>
    <property type="match status" value="1"/>
</dbReference>
<evidence type="ECO:0000259" key="6">
    <source>
        <dbReference type="Pfam" id="PF04130"/>
    </source>
</evidence>
<dbReference type="FunFam" id="1.20.120.1900:FF:000011">
    <property type="entry name" value="Spindle pole body component"/>
    <property type="match status" value="1"/>
</dbReference>
<dbReference type="STRING" id="857566.A0A1E3PMC8"/>
<dbReference type="GO" id="GO:0000278">
    <property type="term" value="P:mitotic cell cycle"/>
    <property type="evidence" value="ECO:0007669"/>
    <property type="project" value="TreeGrafter"/>
</dbReference>
<dbReference type="GO" id="GO:0044732">
    <property type="term" value="C:mitotic spindle pole body"/>
    <property type="evidence" value="ECO:0007669"/>
    <property type="project" value="TreeGrafter"/>
</dbReference>
<dbReference type="Gene3D" id="1.20.120.1900">
    <property type="entry name" value="Gamma-tubulin complex, C-terminal domain"/>
    <property type="match status" value="1"/>
</dbReference>
<dbReference type="GO" id="GO:0043015">
    <property type="term" value="F:gamma-tubulin binding"/>
    <property type="evidence" value="ECO:0007669"/>
    <property type="project" value="InterPro"/>
</dbReference>
<dbReference type="InterPro" id="IPR040457">
    <property type="entry name" value="GCP_C"/>
</dbReference>
<dbReference type="PANTHER" id="PTHR19302">
    <property type="entry name" value="GAMMA TUBULIN COMPLEX PROTEIN"/>
    <property type="match status" value="1"/>
</dbReference>
<comment type="similarity">
    <text evidence="1 5">Belongs to the TUBGCP family.</text>
</comment>
<dbReference type="GO" id="GO:0031122">
    <property type="term" value="P:cytoplasmic microtubule organization"/>
    <property type="evidence" value="ECO:0007669"/>
    <property type="project" value="TreeGrafter"/>
</dbReference>
<dbReference type="GO" id="GO:0005874">
    <property type="term" value="C:microtubule"/>
    <property type="evidence" value="ECO:0007669"/>
    <property type="project" value="UniProtKB-KW"/>
</dbReference>
<protein>
    <recommendedName>
        <fullName evidence="5">Spindle pole body component</fullName>
    </recommendedName>
</protein>
<dbReference type="GO" id="GO:0051225">
    <property type="term" value="P:spindle assembly"/>
    <property type="evidence" value="ECO:0007669"/>
    <property type="project" value="TreeGrafter"/>
</dbReference>
<dbReference type="OrthoDB" id="2192946at2759"/>